<evidence type="ECO:0000313" key="2">
    <source>
        <dbReference type="EMBL" id="CAG8700082.1"/>
    </source>
</evidence>
<feature type="region of interest" description="Disordered" evidence="1">
    <location>
        <begin position="1"/>
        <end position="25"/>
    </location>
</feature>
<reference evidence="2" key="1">
    <citation type="submission" date="2021-06" db="EMBL/GenBank/DDBJ databases">
        <authorList>
            <person name="Kallberg Y."/>
            <person name="Tangrot J."/>
            <person name="Rosling A."/>
        </authorList>
    </citation>
    <scope>NUCLEOTIDE SEQUENCE</scope>
    <source>
        <strain evidence="2">UK204</strain>
    </source>
</reference>
<dbReference type="EMBL" id="CAJVPQ010007751">
    <property type="protein sequence ID" value="CAG8700082.1"/>
    <property type="molecule type" value="Genomic_DNA"/>
</dbReference>
<accession>A0A9N9HQ29</accession>
<dbReference type="Proteomes" id="UP000789570">
    <property type="component" value="Unassembled WGS sequence"/>
</dbReference>
<dbReference type="AlphaFoldDB" id="A0A9N9HQ29"/>
<comment type="caution">
    <text evidence="2">The sequence shown here is derived from an EMBL/GenBank/DDBJ whole genome shotgun (WGS) entry which is preliminary data.</text>
</comment>
<evidence type="ECO:0000313" key="3">
    <source>
        <dbReference type="Proteomes" id="UP000789570"/>
    </source>
</evidence>
<feature type="non-terminal residue" evidence="2">
    <location>
        <position position="1"/>
    </location>
</feature>
<feature type="compositionally biased region" description="Acidic residues" evidence="1">
    <location>
        <begin position="11"/>
        <end position="25"/>
    </location>
</feature>
<gene>
    <name evidence="2" type="ORF">FCALED_LOCUS13431</name>
</gene>
<dbReference type="OrthoDB" id="2427080at2759"/>
<evidence type="ECO:0000256" key="1">
    <source>
        <dbReference type="SAM" id="MobiDB-lite"/>
    </source>
</evidence>
<keyword evidence="3" id="KW-1185">Reference proteome</keyword>
<organism evidence="2 3">
    <name type="scientific">Funneliformis caledonium</name>
    <dbReference type="NCBI Taxonomy" id="1117310"/>
    <lineage>
        <taxon>Eukaryota</taxon>
        <taxon>Fungi</taxon>
        <taxon>Fungi incertae sedis</taxon>
        <taxon>Mucoromycota</taxon>
        <taxon>Glomeromycotina</taxon>
        <taxon>Glomeromycetes</taxon>
        <taxon>Glomerales</taxon>
        <taxon>Glomeraceae</taxon>
        <taxon>Funneliformis</taxon>
    </lineage>
</organism>
<proteinExistence type="predicted"/>
<sequence>MKRSKIKDNDVENASEDDDAENVLEDDNAEKVTPFDLIHNNDQCYVSEHDIEEYIDDSYRSLLDIVDEEVSMNNDILEGESSNFKGFNGEYATSAYKDFIKILTYSEYRKENRIPFTYASTKQAFTISLLIYLEHILNNPILMPKMYFGPRIVADEKREFWHGEL</sequence>
<protein>
    <submittedName>
        <fullName evidence="2">4161_t:CDS:1</fullName>
    </submittedName>
</protein>
<feature type="compositionally biased region" description="Basic and acidic residues" evidence="1">
    <location>
        <begin position="1"/>
        <end position="10"/>
    </location>
</feature>
<name>A0A9N9HQ29_9GLOM</name>